<evidence type="ECO:0000256" key="2">
    <source>
        <dbReference type="ARBA" id="ARBA00004613"/>
    </source>
</evidence>
<organism evidence="10 11">
    <name type="scientific">Sphingomonas carotinifaciens</name>
    <dbReference type="NCBI Taxonomy" id="1166323"/>
    <lineage>
        <taxon>Bacteria</taxon>
        <taxon>Pseudomonadati</taxon>
        <taxon>Pseudomonadota</taxon>
        <taxon>Alphaproteobacteria</taxon>
        <taxon>Sphingomonadales</taxon>
        <taxon>Sphingomonadaceae</taxon>
        <taxon>Sphingomonas</taxon>
    </lineage>
</organism>
<evidence type="ECO:0000256" key="6">
    <source>
        <dbReference type="ARBA" id="ARBA00023143"/>
    </source>
</evidence>
<evidence type="ECO:0000313" key="10">
    <source>
        <dbReference type="EMBL" id="SDE88356.1"/>
    </source>
</evidence>
<dbReference type="GO" id="GO:0009424">
    <property type="term" value="C:bacterial-type flagellum hook"/>
    <property type="evidence" value="ECO:0007669"/>
    <property type="project" value="InterPro"/>
</dbReference>
<dbReference type="AlphaFoldDB" id="A0A1G7GJR7"/>
<keyword evidence="10" id="KW-0969">Cilium</keyword>
<dbReference type="OrthoDB" id="7181295at2"/>
<protein>
    <recommendedName>
        <fullName evidence="4">Flagellar hook-associated protein 1</fullName>
    </recommendedName>
</protein>
<dbReference type="InterPro" id="IPR002371">
    <property type="entry name" value="FlgK"/>
</dbReference>
<evidence type="ECO:0000259" key="7">
    <source>
        <dbReference type="Pfam" id="PF06429"/>
    </source>
</evidence>
<dbReference type="GO" id="GO:0005198">
    <property type="term" value="F:structural molecule activity"/>
    <property type="evidence" value="ECO:0007669"/>
    <property type="project" value="InterPro"/>
</dbReference>
<evidence type="ECO:0000259" key="8">
    <source>
        <dbReference type="Pfam" id="PF22638"/>
    </source>
</evidence>
<dbReference type="PANTHER" id="PTHR30033:SF2">
    <property type="entry name" value="FLAGELLAR HOOK PROTEIN"/>
    <property type="match status" value="1"/>
</dbReference>
<evidence type="ECO:0000313" key="11">
    <source>
        <dbReference type="Proteomes" id="UP000323502"/>
    </source>
</evidence>
<dbReference type="EMBL" id="WSUT01000005">
    <property type="protein sequence ID" value="MWC42907.1"/>
    <property type="molecule type" value="Genomic_DNA"/>
</dbReference>
<proteinExistence type="inferred from homology"/>
<keyword evidence="10" id="KW-0966">Cell projection</keyword>
<name>A0A1G7GJR7_9SPHN</name>
<accession>A0A1G7GJR7</accession>
<dbReference type="NCBIfam" id="TIGR02492">
    <property type="entry name" value="flgK_ends"/>
    <property type="match status" value="1"/>
</dbReference>
<feature type="domain" description="Flagellar hook-associated protein FlgK helical" evidence="8">
    <location>
        <begin position="97"/>
        <end position="322"/>
    </location>
</feature>
<dbReference type="InterPro" id="IPR010930">
    <property type="entry name" value="Flg_bb/hook_C_dom"/>
</dbReference>
<evidence type="ECO:0000256" key="1">
    <source>
        <dbReference type="ARBA" id="ARBA00004365"/>
    </source>
</evidence>
<dbReference type="Pfam" id="PF22638">
    <property type="entry name" value="FlgK_D1"/>
    <property type="match status" value="1"/>
</dbReference>
<evidence type="ECO:0000313" key="9">
    <source>
        <dbReference type="EMBL" id="MWC42907.1"/>
    </source>
</evidence>
<evidence type="ECO:0000256" key="3">
    <source>
        <dbReference type="ARBA" id="ARBA00009677"/>
    </source>
</evidence>
<keyword evidence="10" id="KW-0282">Flagellum</keyword>
<dbReference type="Pfam" id="PF06429">
    <property type="entry name" value="Flg_bbr_C"/>
    <property type="match status" value="1"/>
</dbReference>
<keyword evidence="5" id="KW-0964">Secreted</keyword>
<dbReference type="RefSeq" id="WP_149681309.1">
    <property type="nucleotide sequence ID" value="NZ_FNBI01000001.1"/>
</dbReference>
<comment type="subcellular location">
    <subcellularLocation>
        <location evidence="1">Bacterial flagellum</location>
    </subcellularLocation>
    <subcellularLocation>
        <location evidence="2">Secreted</location>
    </subcellularLocation>
</comment>
<dbReference type="Proteomes" id="UP000323502">
    <property type="component" value="Unassembled WGS sequence"/>
</dbReference>
<dbReference type="InterPro" id="IPR053927">
    <property type="entry name" value="FlgK_helical"/>
</dbReference>
<sequence length="447" mass="45276">MSDLLSIGASGVRAYQTALTAVGENIANSGTTGYARRTVGLREVGIATGVTASKSSAGGGVMVSGIVRATDVYASAAVRGATTELAATKTTGTWLDRIESTMTGSEVSARITAFFESARSLSAEPASNALRATMLETAGTAAAAITATGQAFAQARADLDDSGHAAARDLTSLAQSLARVNDGLQRTATGTAASAQLADQRDTILSQMSELADIGVRVDQMGRATVTLGNAPGTPFVTLDQVGSVSYNPNEKNGATFALAINGQVGNITPTGGKTAGILDSATRVATAEADFAAIVTDFVEGVNSNQTEGVDAEGNPGRALFAVGAKPTEISLTTDDGSLIAASRGTGGARDASNLTALQNLRIGKAWESQVTGLITNNATVARQKATIADAQTAILGGANTALSTATGVSLDNEAVELMRFQQAYSASSRVIQAARDTFQSILGIN</sequence>
<evidence type="ECO:0000313" key="12">
    <source>
        <dbReference type="Proteomes" id="UP000436801"/>
    </source>
</evidence>
<reference evidence="9 12" key="2">
    <citation type="submission" date="2019-12" db="EMBL/GenBank/DDBJ databases">
        <authorList>
            <person name="Zheng J."/>
        </authorList>
    </citation>
    <scope>NUCLEOTIDE SEQUENCE [LARGE SCALE GENOMIC DNA]</scope>
    <source>
        <strain evidence="9 12">DSM 27347</strain>
    </source>
</reference>
<comment type="similarity">
    <text evidence="3">Belongs to the flagella basal body rod proteins family.</text>
</comment>
<keyword evidence="6" id="KW-0975">Bacterial flagellum</keyword>
<reference evidence="10 11" key="1">
    <citation type="submission" date="2016-10" db="EMBL/GenBank/DDBJ databases">
        <authorList>
            <person name="Varghese N."/>
            <person name="Submissions S."/>
        </authorList>
    </citation>
    <scope>NUCLEOTIDE SEQUENCE [LARGE SCALE GENOMIC DNA]</scope>
    <source>
        <strain evidence="10 11">S7-754</strain>
    </source>
</reference>
<dbReference type="GO" id="GO:0044780">
    <property type="term" value="P:bacterial-type flagellum assembly"/>
    <property type="evidence" value="ECO:0007669"/>
    <property type="project" value="InterPro"/>
</dbReference>
<gene>
    <name evidence="9" type="primary">flgK</name>
    <name evidence="9" type="ORF">GQR91_04435</name>
    <name evidence="10" type="ORF">SAMN05216557_101915</name>
</gene>
<dbReference type="PANTHER" id="PTHR30033">
    <property type="entry name" value="FLAGELLAR HOOK-ASSOCIATED PROTEIN 1"/>
    <property type="match status" value="1"/>
</dbReference>
<dbReference type="EMBL" id="FNBI01000001">
    <property type="protein sequence ID" value="SDE88356.1"/>
    <property type="molecule type" value="Genomic_DNA"/>
</dbReference>
<keyword evidence="11" id="KW-1185">Reference proteome</keyword>
<evidence type="ECO:0000256" key="4">
    <source>
        <dbReference type="ARBA" id="ARBA00016244"/>
    </source>
</evidence>
<dbReference type="GO" id="GO:0005576">
    <property type="term" value="C:extracellular region"/>
    <property type="evidence" value="ECO:0007669"/>
    <property type="project" value="UniProtKB-SubCell"/>
</dbReference>
<dbReference type="SUPFAM" id="SSF64518">
    <property type="entry name" value="Phase 1 flagellin"/>
    <property type="match status" value="1"/>
</dbReference>
<evidence type="ECO:0000256" key="5">
    <source>
        <dbReference type="ARBA" id="ARBA00022525"/>
    </source>
</evidence>
<dbReference type="Proteomes" id="UP000436801">
    <property type="component" value="Unassembled WGS sequence"/>
</dbReference>
<feature type="domain" description="Flagellar basal-body/hook protein C-terminal" evidence="7">
    <location>
        <begin position="408"/>
        <end position="444"/>
    </location>
</feature>